<reference evidence="3" key="1">
    <citation type="submission" date="2021-01" db="EMBL/GenBank/DDBJ databases">
        <authorList>
            <person name="Corre E."/>
            <person name="Pelletier E."/>
            <person name="Niang G."/>
            <person name="Scheremetjew M."/>
            <person name="Finn R."/>
            <person name="Kale V."/>
            <person name="Holt S."/>
            <person name="Cochrane G."/>
            <person name="Meng A."/>
            <person name="Brown T."/>
            <person name="Cohen L."/>
        </authorList>
    </citation>
    <scope>NUCLEOTIDE SEQUENCE</scope>
    <source>
        <strain evidence="3">SAG 36.94</strain>
    </source>
</reference>
<dbReference type="InterPro" id="IPR023093">
    <property type="entry name" value="ScpA-like_C"/>
</dbReference>
<feature type="region of interest" description="Disordered" evidence="1">
    <location>
        <begin position="1"/>
        <end position="20"/>
    </location>
</feature>
<dbReference type="GO" id="GO:0003682">
    <property type="term" value="F:chromatin binding"/>
    <property type="evidence" value="ECO:0007669"/>
    <property type="project" value="TreeGrafter"/>
</dbReference>
<dbReference type="AlphaFoldDB" id="A0A7S1XG97"/>
<dbReference type="GO" id="GO:1990414">
    <property type="term" value="P:replication-born double-strand break repair via sister chromatid exchange"/>
    <property type="evidence" value="ECO:0007669"/>
    <property type="project" value="TreeGrafter"/>
</dbReference>
<accession>A0A7S1XG97</accession>
<proteinExistence type="predicted"/>
<dbReference type="InterPro" id="IPR039781">
    <property type="entry name" value="Rad21/Rec8-like"/>
</dbReference>
<evidence type="ECO:0000256" key="1">
    <source>
        <dbReference type="SAM" id="MobiDB-lite"/>
    </source>
</evidence>
<gene>
    <name evidence="3" type="ORF">CCAE0312_LOCUS7489</name>
</gene>
<dbReference type="InterPro" id="IPR006909">
    <property type="entry name" value="Rad21/Rec8_C_eu"/>
</dbReference>
<protein>
    <recommendedName>
        <fullName evidence="2">Rad21/Rec8-like protein C-terminal eukaryotic domain-containing protein</fullName>
    </recommendedName>
</protein>
<dbReference type="PANTHER" id="PTHR12585">
    <property type="entry name" value="SCC1 / RAD21 FAMILY MEMBER"/>
    <property type="match status" value="1"/>
</dbReference>
<dbReference type="PANTHER" id="PTHR12585:SF69">
    <property type="entry name" value="FI11703P"/>
    <property type="match status" value="1"/>
</dbReference>
<feature type="region of interest" description="Disordered" evidence="1">
    <location>
        <begin position="371"/>
        <end position="401"/>
    </location>
</feature>
<dbReference type="Gene3D" id="1.10.10.580">
    <property type="entry name" value="Structural maintenance of chromosome 1. Chain E"/>
    <property type="match status" value="1"/>
</dbReference>
<name>A0A7S1XG97_9RHOD</name>
<dbReference type="GO" id="GO:0007062">
    <property type="term" value="P:sister chromatid cohesion"/>
    <property type="evidence" value="ECO:0007669"/>
    <property type="project" value="InterPro"/>
</dbReference>
<evidence type="ECO:0000313" key="3">
    <source>
        <dbReference type="EMBL" id="CAD9235398.1"/>
    </source>
</evidence>
<dbReference type="GO" id="GO:0008278">
    <property type="term" value="C:cohesin complex"/>
    <property type="evidence" value="ECO:0007669"/>
    <property type="project" value="InterPro"/>
</dbReference>
<sequence length="579" mass="64601">MAKLRSAFRPGQEERATSNRVEGLGLETLDVQVGSYARITMEATGSRHDVDLEMDYGTVRLDDNIHMSLEPMLQVTPTTAFQASVQDITMDRFRMGSGALGAEDFDEDLEVEIPRRRDSEGGHRLELSDIDGAEEDEFVAFTPVARLSQERQKRRLSQGFEVQDDDPMEPLNVPQALEQTTERPLDEELPVEIARRTAEEPPQLEIEVPLTPVQVRLPEDELEAHMELDVGADVMAVELPHETRARTSDATFGEITPISRNQAELDELEVPTPIAAPGRPMLKKRKRILHDEETILTNLEIRGHLEDTRTLRRVRTPQRTEASTPALGTTSFEEDLIVASLPPRIGDDLISIWKMADDPTPLLEMPNLELNQPIAISTPSPRSEVRDPDAAPEDTGSPSPQLRTILTAQSESPPAIQMEATTSVPVPEVEGEVRIPHVDVEFDAPELEILPMIEQDPRAPQETANRGTLVSLREVALTKAQVDEAVEEDRPSALNRRTLKMYQLIESEFGGSEDLSSSINIKAMAAQEGVDRRTAARVFYELLVLSNRKLVHLNQVEPYGDILVSRTEQFANVRKSEGN</sequence>
<dbReference type="SUPFAM" id="SSF46785">
    <property type="entry name" value="Winged helix' DNA-binding domain"/>
    <property type="match status" value="1"/>
</dbReference>
<evidence type="ECO:0000259" key="2">
    <source>
        <dbReference type="Pfam" id="PF04824"/>
    </source>
</evidence>
<dbReference type="EMBL" id="HBGH01013336">
    <property type="protein sequence ID" value="CAD9235398.1"/>
    <property type="molecule type" value="Transcribed_RNA"/>
</dbReference>
<dbReference type="InterPro" id="IPR036390">
    <property type="entry name" value="WH_DNA-bd_sf"/>
</dbReference>
<organism evidence="3">
    <name type="scientific">Compsopogon caeruleus</name>
    <dbReference type="NCBI Taxonomy" id="31354"/>
    <lineage>
        <taxon>Eukaryota</taxon>
        <taxon>Rhodophyta</taxon>
        <taxon>Compsopogonophyceae</taxon>
        <taxon>Compsopogonales</taxon>
        <taxon>Compsopogonaceae</taxon>
        <taxon>Compsopogon</taxon>
    </lineage>
</organism>
<feature type="domain" description="Rad21/Rec8-like protein C-terminal eukaryotic" evidence="2">
    <location>
        <begin position="528"/>
        <end position="568"/>
    </location>
</feature>
<dbReference type="Pfam" id="PF04824">
    <property type="entry name" value="Rad21_Rec8"/>
    <property type="match status" value="1"/>
</dbReference>